<evidence type="ECO:0000256" key="4">
    <source>
        <dbReference type="ARBA" id="ARBA00022989"/>
    </source>
</evidence>
<evidence type="ECO:0000313" key="8">
    <source>
        <dbReference type="EMBL" id="CAK7212282.1"/>
    </source>
</evidence>
<accession>A0ABP0AYK5</accession>
<feature type="transmembrane region" description="Helical" evidence="6">
    <location>
        <begin position="388"/>
        <end position="409"/>
    </location>
</feature>
<keyword evidence="4 6" id="KW-1133">Transmembrane helix</keyword>
<feature type="transmembrane region" description="Helical" evidence="6">
    <location>
        <begin position="279"/>
        <end position="298"/>
    </location>
</feature>
<dbReference type="PANTHER" id="PTHR23501">
    <property type="entry name" value="MAJOR FACILITATOR SUPERFAMILY"/>
    <property type="match status" value="1"/>
</dbReference>
<dbReference type="EMBL" id="CAWUHC010000008">
    <property type="protein sequence ID" value="CAK7212282.1"/>
    <property type="molecule type" value="Genomic_DNA"/>
</dbReference>
<dbReference type="CDD" id="cd06179">
    <property type="entry name" value="MFS_TRI12_like"/>
    <property type="match status" value="1"/>
</dbReference>
<sequence>MADEKTMGHQVEYAVESVPAAAPNNNHAAAADEDLATIATHPTSTGPVDRTVTTGTTHFNIASGAVGTDNLPPGYFYSLRFLAVMVAVTLMNISLYVGYVLPINVLSIINEDIGPSTDIVLVPIVKTLGQGVVVLLVGRLGDIFGRRWFVIGGQMAGVIGAIMAATSKNINTLLGSTAFVGVAGAVQLSFSIVLQELVPYKHRGFVMAIQFIMSFPFGCFGPVMARSLVVHTALSWRWCYYMNLITCGVSVVLFVIFYHPPSYGLLHQGSSMRRELRRLDYVGVLLYIGGLLMLMLGITWGGSVHPWSSAYVIGTIVGGIVTIIIFAVYETWHPFANVHALVPIKILKNRNYLALLFSTSVATMIYNSMNVLWPKLVQTLFTTDVMRIGWYSIALGGSVAFGQIVSGIMVRPFGRPLKLHWQIRIGCMGMCAFMAAMAAITVNSGGLAIALMALSAFSLGFVELLAIVMVPLTCSADDIGLACGFQISCRNVLGTIATAIYSTVYANRNLVNIPVEVTKAAEAAGLSSSAIPAAIKAAETGTAAAYAKVPGMTASIQAALMKATAVAQSHSFRTMFLISLAFGLTSVAASFFITDMDHLLTNHVSRKLLTAQDEKLARAETAGGKDIEQ</sequence>
<dbReference type="PANTHER" id="PTHR23501:SF109">
    <property type="entry name" value="MAJOR FACILITATOR SUPERFAMILY (MFS) PROFILE DOMAIN-CONTAINING PROTEIN-RELATED"/>
    <property type="match status" value="1"/>
</dbReference>
<dbReference type="PROSITE" id="PS50850">
    <property type="entry name" value="MFS"/>
    <property type="match status" value="1"/>
</dbReference>
<protein>
    <recommendedName>
        <fullName evidence="7">Major facilitator superfamily (MFS) profile domain-containing protein</fullName>
    </recommendedName>
</protein>
<keyword evidence="3 6" id="KW-0812">Transmembrane</keyword>
<feature type="transmembrane region" description="Helical" evidence="6">
    <location>
        <begin position="575"/>
        <end position="593"/>
    </location>
</feature>
<feature type="transmembrane region" description="Helical" evidence="6">
    <location>
        <begin position="310"/>
        <end position="329"/>
    </location>
</feature>
<feature type="domain" description="Major facilitator superfamily (MFS) profile" evidence="7">
    <location>
        <begin position="78"/>
        <end position="598"/>
    </location>
</feature>
<evidence type="ECO:0000256" key="5">
    <source>
        <dbReference type="ARBA" id="ARBA00023136"/>
    </source>
</evidence>
<dbReference type="InterPro" id="IPR010573">
    <property type="entry name" value="MFS_Str1/Tri12-like"/>
</dbReference>
<dbReference type="SUPFAM" id="SSF103473">
    <property type="entry name" value="MFS general substrate transporter"/>
    <property type="match status" value="2"/>
</dbReference>
<dbReference type="Proteomes" id="UP001642406">
    <property type="component" value="Unassembled WGS sequence"/>
</dbReference>
<feature type="transmembrane region" description="Helical" evidence="6">
    <location>
        <begin position="448"/>
        <end position="470"/>
    </location>
</feature>
<reference evidence="8 9" key="1">
    <citation type="submission" date="2024-01" db="EMBL/GenBank/DDBJ databases">
        <authorList>
            <person name="Allen C."/>
            <person name="Tagirdzhanova G."/>
        </authorList>
    </citation>
    <scope>NUCLEOTIDE SEQUENCE [LARGE SCALE GENOMIC DNA]</scope>
</reference>
<dbReference type="Gene3D" id="1.20.1250.20">
    <property type="entry name" value="MFS general substrate transporter like domains"/>
    <property type="match status" value="2"/>
</dbReference>
<feature type="transmembrane region" description="Helical" evidence="6">
    <location>
        <begin position="81"/>
        <end position="99"/>
    </location>
</feature>
<comment type="subcellular location">
    <subcellularLocation>
        <location evidence="1">Membrane</location>
        <topology evidence="1">Multi-pass membrane protein</topology>
    </subcellularLocation>
</comment>
<feature type="transmembrane region" description="Helical" evidence="6">
    <location>
        <begin position="205"/>
        <end position="225"/>
    </location>
</feature>
<feature type="transmembrane region" description="Helical" evidence="6">
    <location>
        <begin position="421"/>
        <end position="442"/>
    </location>
</feature>
<evidence type="ECO:0000256" key="6">
    <source>
        <dbReference type="SAM" id="Phobius"/>
    </source>
</evidence>
<dbReference type="InterPro" id="IPR036259">
    <property type="entry name" value="MFS_trans_sf"/>
</dbReference>
<evidence type="ECO:0000256" key="2">
    <source>
        <dbReference type="ARBA" id="ARBA00022448"/>
    </source>
</evidence>
<keyword evidence="5 6" id="KW-0472">Membrane</keyword>
<feature type="transmembrane region" description="Helical" evidence="6">
    <location>
        <begin position="240"/>
        <end position="258"/>
    </location>
</feature>
<feature type="transmembrane region" description="Helical" evidence="6">
    <location>
        <begin position="350"/>
        <end position="368"/>
    </location>
</feature>
<dbReference type="InterPro" id="IPR053791">
    <property type="entry name" value="MFS_Tri12-like"/>
</dbReference>
<name>A0ABP0AYK5_9PEZI</name>
<evidence type="ECO:0000256" key="3">
    <source>
        <dbReference type="ARBA" id="ARBA00022692"/>
    </source>
</evidence>
<keyword evidence="2" id="KW-0813">Transport</keyword>
<proteinExistence type="predicted"/>
<feature type="transmembrane region" description="Helical" evidence="6">
    <location>
        <begin position="173"/>
        <end position="193"/>
    </location>
</feature>
<keyword evidence="9" id="KW-1185">Reference proteome</keyword>
<evidence type="ECO:0000259" key="7">
    <source>
        <dbReference type="PROSITE" id="PS50850"/>
    </source>
</evidence>
<gene>
    <name evidence="8" type="ORF">SBRCBS47491_001410</name>
</gene>
<comment type="caution">
    <text evidence="8">The sequence shown here is derived from an EMBL/GenBank/DDBJ whole genome shotgun (WGS) entry which is preliminary data.</text>
</comment>
<organism evidence="8 9">
    <name type="scientific">Sporothrix bragantina</name>
    <dbReference type="NCBI Taxonomy" id="671064"/>
    <lineage>
        <taxon>Eukaryota</taxon>
        <taxon>Fungi</taxon>
        <taxon>Dikarya</taxon>
        <taxon>Ascomycota</taxon>
        <taxon>Pezizomycotina</taxon>
        <taxon>Sordariomycetes</taxon>
        <taxon>Sordariomycetidae</taxon>
        <taxon>Ophiostomatales</taxon>
        <taxon>Ophiostomataceae</taxon>
        <taxon>Sporothrix</taxon>
    </lineage>
</organism>
<feature type="transmembrane region" description="Helical" evidence="6">
    <location>
        <begin position="149"/>
        <end position="167"/>
    </location>
</feature>
<evidence type="ECO:0000313" key="9">
    <source>
        <dbReference type="Proteomes" id="UP001642406"/>
    </source>
</evidence>
<feature type="transmembrane region" description="Helical" evidence="6">
    <location>
        <begin position="119"/>
        <end position="137"/>
    </location>
</feature>
<evidence type="ECO:0000256" key="1">
    <source>
        <dbReference type="ARBA" id="ARBA00004141"/>
    </source>
</evidence>
<dbReference type="Pfam" id="PF06609">
    <property type="entry name" value="TRI12"/>
    <property type="match status" value="1"/>
</dbReference>
<dbReference type="InterPro" id="IPR020846">
    <property type="entry name" value="MFS_dom"/>
</dbReference>